<dbReference type="GO" id="GO:0003755">
    <property type="term" value="F:peptidyl-prolyl cis-trans isomerase activity"/>
    <property type="evidence" value="ECO:0007669"/>
    <property type="project" value="UniProtKB-UniRule"/>
</dbReference>
<dbReference type="PANTHER" id="PTHR43246">
    <property type="entry name" value="PEPTIDYL-PROLYL CIS-TRANS ISOMERASE CYP38, CHLOROPLASTIC"/>
    <property type="match status" value="1"/>
</dbReference>
<sequence length="265" mass="27771">MLTLAKSTSLRAMGALCLLAAASAHATVVEVRTVLGDVQINLFDEETPETVENFLNYVNSGAYANTVVHRLEPSFVAQSGGFVYNGMFPLDNVPTGTPVVNEPTLSNVRGTIAMAKLASSPDSATSQWFINLSDNSANLDVQNGGFTVFGQVLGNGMEVFDAIEALPRFDLGGAASSIPLRDYTSTDASNEVEITGDNLVIITDVVVTDSATVTNPDIVPVENTLLDAGSPNVPGSNNDSSGGGSLGFFLLSLALVCRCVKFKRS</sequence>
<protein>
    <recommendedName>
        <fullName evidence="3">Peptidyl-prolyl cis-trans isomerase</fullName>
        <shortName evidence="3">PPIase</shortName>
        <ecNumber evidence="3">5.2.1.8</ecNumber>
    </recommendedName>
</protein>
<evidence type="ECO:0000256" key="2">
    <source>
        <dbReference type="ARBA" id="ARBA00023235"/>
    </source>
</evidence>
<organism evidence="5 6">
    <name type="scientific">Alteromonas hispanica</name>
    <dbReference type="NCBI Taxonomy" id="315421"/>
    <lineage>
        <taxon>Bacteria</taxon>
        <taxon>Pseudomonadati</taxon>
        <taxon>Pseudomonadota</taxon>
        <taxon>Gammaproteobacteria</taxon>
        <taxon>Alteromonadales</taxon>
        <taxon>Alteromonadaceae</taxon>
        <taxon>Alteromonas/Salinimonas group</taxon>
        <taxon>Alteromonas</taxon>
    </lineage>
</organism>
<dbReference type="RefSeq" id="WP_163111699.1">
    <property type="nucleotide sequence ID" value="NZ_JAAAWP010000005.1"/>
</dbReference>
<reference evidence="5 6" key="1">
    <citation type="submission" date="2020-01" db="EMBL/GenBank/DDBJ databases">
        <title>Genomes of bacteria type strains.</title>
        <authorList>
            <person name="Chen J."/>
            <person name="Zhu S."/>
            <person name="Yang J."/>
        </authorList>
    </citation>
    <scope>NUCLEOTIDE SEQUENCE [LARGE SCALE GENOMIC DNA]</scope>
    <source>
        <strain evidence="5 6">LMG 22958</strain>
    </source>
</reference>
<evidence type="ECO:0000259" key="4">
    <source>
        <dbReference type="PROSITE" id="PS50072"/>
    </source>
</evidence>
<keyword evidence="6" id="KW-1185">Reference proteome</keyword>
<evidence type="ECO:0000313" key="6">
    <source>
        <dbReference type="Proteomes" id="UP000478837"/>
    </source>
</evidence>
<evidence type="ECO:0000256" key="3">
    <source>
        <dbReference type="RuleBase" id="RU363019"/>
    </source>
</evidence>
<comment type="caution">
    <text evidence="5">The sequence shown here is derived from an EMBL/GenBank/DDBJ whole genome shotgun (WGS) entry which is preliminary data.</text>
</comment>
<dbReference type="PROSITE" id="PS50072">
    <property type="entry name" value="CSA_PPIASE_2"/>
    <property type="match status" value="1"/>
</dbReference>
<evidence type="ECO:0000313" key="5">
    <source>
        <dbReference type="EMBL" id="NDW21749.1"/>
    </source>
</evidence>
<accession>A0A6L9MU19</accession>
<dbReference type="InterPro" id="IPR044665">
    <property type="entry name" value="E_coli_cyclophilin_A-like"/>
</dbReference>
<dbReference type="SUPFAM" id="SSF50891">
    <property type="entry name" value="Cyclophilin-like"/>
    <property type="match status" value="1"/>
</dbReference>
<dbReference type="Pfam" id="PF00160">
    <property type="entry name" value="Pro_isomerase"/>
    <property type="match status" value="1"/>
</dbReference>
<dbReference type="PRINTS" id="PR00153">
    <property type="entry name" value="CSAPPISMRASE"/>
</dbReference>
<comment type="function">
    <text evidence="3">PPIases accelerate the folding of proteins. It catalyzes the cis-trans isomerization of proline imidic peptide bonds in oligopeptides.</text>
</comment>
<dbReference type="EC" id="5.2.1.8" evidence="3"/>
<gene>
    <name evidence="5" type="ORF">GTW09_09485</name>
</gene>
<dbReference type="Proteomes" id="UP000478837">
    <property type="component" value="Unassembled WGS sequence"/>
</dbReference>
<keyword evidence="3" id="KW-0732">Signal</keyword>
<dbReference type="Gene3D" id="2.40.100.10">
    <property type="entry name" value="Cyclophilin-like"/>
    <property type="match status" value="1"/>
</dbReference>
<dbReference type="AlphaFoldDB" id="A0A6L9MU19"/>
<name>A0A6L9MU19_9ALTE</name>
<proteinExistence type="inferred from homology"/>
<feature type="domain" description="PPIase cyclophilin-type" evidence="4">
    <location>
        <begin position="35"/>
        <end position="190"/>
    </location>
</feature>
<comment type="similarity">
    <text evidence="3">Belongs to the cyclophilin-type PPIase family.</text>
</comment>
<dbReference type="EMBL" id="JAAAWP010000005">
    <property type="protein sequence ID" value="NDW21749.1"/>
    <property type="molecule type" value="Genomic_DNA"/>
</dbReference>
<evidence type="ECO:0000256" key="1">
    <source>
        <dbReference type="ARBA" id="ARBA00023110"/>
    </source>
</evidence>
<dbReference type="InterPro" id="IPR002130">
    <property type="entry name" value="Cyclophilin-type_PPIase_dom"/>
</dbReference>
<keyword evidence="1 3" id="KW-0697">Rotamase</keyword>
<comment type="catalytic activity">
    <reaction evidence="3">
        <text>[protein]-peptidylproline (omega=180) = [protein]-peptidylproline (omega=0)</text>
        <dbReference type="Rhea" id="RHEA:16237"/>
        <dbReference type="Rhea" id="RHEA-COMP:10747"/>
        <dbReference type="Rhea" id="RHEA-COMP:10748"/>
        <dbReference type="ChEBI" id="CHEBI:83833"/>
        <dbReference type="ChEBI" id="CHEBI:83834"/>
        <dbReference type="EC" id="5.2.1.8"/>
    </reaction>
</comment>
<feature type="chain" id="PRO_5027165214" description="Peptidyl-prolyl cis-trans isomerase" evidence="3">
    <location>
        <begin position="27"/>
        <end position="265"/>
    </location>
</feature>
<dbReference type="InterPro" id="IPR029000">
    <property type="entry name" value="Cyclophilin-like_dom_sf"/>
</dbReference>
<feature type="signal peptide" evidence="3">
    <location>
        <begin position="1"/>
        <end position="26"/>
    </location>
</feature>
<keyword evidence="2 3" id="KW-0413">Isomerase</keyword>